<reference evidence="9 10" key="1">
    <citation type="journal article" date="2016" name="Genome Biol. Evol.">
        <title>Gene Family Evolution Reflects Adaptation to Soil Environmental Stressors in the Genome of the Collembolan Orchesella cincta.</title>
        <authorList>
            <person name="Faddeeva-Vakhrusheva A."/>
            <person name="Derks M.F."/>
            <person name="Anvar S.Y."/>
            <person name="Agamennone V."/>
            <person name="Suring W."/>
            <person name="Smit S."/>
            <person name="van Straalen N.M."/>
            <person name="Roelofs D."/>
        </authorList>
    </citation>
    <scope>NUCLEOTIDE SEQUENCE [LARGE SCALE GENOMIC DNA]</scope>
    <source>
        <tissue evidence="9">Mixed pool</tissue>
    </source>
</reference>
<feature type="compositionally biased region" description="Basic and acidic residues" evidence="6">
    <location>
        <begin position="779"/>
        <end position="806"/>
    </location>
</feature>
<evidence type="ECO:0000313" key="9">
    <source>
        <dbReference type="EMBL" id="ODM93745.1"/>
    </source>
</evidence>
<dbReference type="OrthoDB" id="2119217at2759"/>
<evidence type="ECO:0000259" key="7">
    <source>
        <dbReference type="PROSITE" id="PS00623"/>
    </source>
</evidence>
<dbReference type="InterPro" id="IPR007867">
    <property type="entry name" value="GMC_OxRtase_C"/>
</dbReference>
<dbReference type="GO" id="GO:0050660">
    <property type="term" value="F:flavin adenine dinucleotide binding"/>
    <property type="evidence" value="ECO:0007669"/>
    <property type="project" value="InterPro"/>
</dbReference>
<gene>
    <name evidence="9" type="ORF">Ocin01_12935</name>
</gene>
<dbReference type="STRING" id="48709.A0A1D2MLJ2"/>
<feature type="non-terminal residue" evidence="9">
    <location>
        <position position="1"/>
    </location>
</feature>
<dbReference type="Pfam" id="PF00732">
    <property type="entry name" value="GMC_oxred_N"/>
    <property type="match status" value="1"/>
</dbReference>
<feature type="compositionally biased region" description="Low complexity" evidence="6">
    <location>
        <begin position="676"/>
        <end position="694"/>
    </location>
</feature>
<feature type="compositionally biased region" description="Low complexity" evidence="6">
    <location>
        <begin position="817"/>
        <end position="833"/>
    </location>
</feature>
<evidence type="ECO:0000313" key="10">
    <source>
        <dbReference type="Proteomes" id="UP000094527"/>
    </source>
</evidence>
<evidence type="ECO:0000259" key="8">
    <source>
        <dbReference type="PROSITE" id="PS00624"/>
    </source>
</evidence>
<keyword evidence="9" id="KW-0969">Cilium</keyword>
<comment type="similarity">
    <text evidence="2 5">Belongs to the GMC oxidoreductase family.</text>
</comment>
<accession>A0A1D2MLJ2</accession>
<dbReference type="PROSITE" id="PS00624">
    <property type="entry name" value="GMC_OXRED_2"/>
    <property type="match status" value="1"/>
</dbReference>
<feature type="domain" description="Glucose-methanol-choline oxidoreductase N-terminal" evidence="7">
    <location>
        <begin position="88"/>
        <end position="111"/>
    </location>
</feature>
<keyword evidence="3 5" id="KW-0285">Flavoprotein</keyword>
<dbReference type="InterPro" id="IPR012132">
    <property type="entry name" value="GMC_OxRdtase"/>
</dbReference>
<evidence type="ECO:0000256" key="1">
    <source>
        <dbReference type="ARBA" id="ARBA00001974"/>
    </source>
</evidence>
<dbReference type="Pfam" id="PF12317">
    <property type="entry name" value="IFT46_B_C"/>
    <property type="match status" value="1"/>
</dbReference>
<feature type="region of interest" description="Disordered" evidence="6">
    <location>
        <begin position="676"/>
        <end position="904"/>
    </location>
</feature>
<comment type="cofactor">
    <cofactor evidence="1">
        <name>FAD</name>
        <dbReference type="ChEBI" id="CHEBI:57692"/>
    </cofactor>
</comment>
<keyword evidence="9" id="KW-0966">Cell projection</keyword>
<dbReference type="InterPro" id="IPR000172">
    <property type="entry name" value="GMC_OxRdtase_N"/>
</dbReference>
<dbReference type="GO" id="GO:0005929">
    <property type="term" value="C:cilium"/>
    <property type="evidence" value="ECO:0007669"/>
    <property type="project" value="GOC"/>
</dbReference>
<dbReference type="GO" id="GO:0042073">
    <property type="term" value="P:intraciliary transport"/>
    <property type="evidence" value="ECO:0007669"/>
    <property type="project" value="InterPro"/>
</dbReference>
<dbReference type="EMBL" id="LJIJ01000924">
    <property type="protein sequence ID" value="ODM93745.1"/>
    <property type="molecule type" value="Genomic_DNA"/>
</dbReference>
<proteinExistence type="inferred from homology"/>
<name>A0A1D2MLJ2_ORCCI</name>
<feature type="compositionally biased region" description="Acidic residues" evidence="6">
    <location>
        <begin position="848"/>
        <end position="863"/>
    </location>
</feature>
<dbReference type="Gene3D" id="3.30.560.10">
    <property type="entry name" value="Glucose Oxidase, domain 3"/>
    <property type="match status" value="1"/>
</dbReference>
<feature type="domain" description="Glucose-methanol-choline oxidoreductase N-terminal" evidence="8">
    <location>
        <begin position="298"/>
        <end position="312"/>
    </location>
</feature>
<comment type="caution">
    <text evidence="9">The sequence shown here is derived from an EMBL/GenBank/DDBJ whole genome shotgun (WGS) entry which is preliminary data.</text>
</comment>
<evidence type="ECO:0000256" key="4">
    <source>
        <dbReference type="ARBA" id="ARBA00022827"/>
    </source>
</evidence>
<dbReference type="PROSITE" id="PS00623">
    <property type="entry name" value="GMC_OXRED_1"/>
    <property type="match status" value="1"/>
</dbReference>
<evidence type="ECO:0000256" key="2">
    <source>
        <dbReference type="ARBA" id="ARBA00010790"/>
    </source>
</evidence>
<protein>
    <submittedName>
        <fullName evidence="9">Intraflagellar transport protein 46</fullName>
    </submittedName>
</protein>
<dbReference type="Pfam" id="PF05199">
    <property type="entry name" value="GMC_oxred_C"/>
    <property type="match status" value="1"/>
</dbReference>
<dbReference type="Gene3D" id="3.50.50.60">
    <property type="entry name" value="FAD/NAD(P)-binding domain"/>
    <property type="match status" value="1"/>
</dbReference>
<dbReference type="InterPro" id="IPR022088">
    <property type="entry name" value="Intraflagellar_transp_cmplxB"/>
</dbReference>
<organism evidence="9 10">
    <name type="scientific">Orchesella cincta</name>
    <name type="common">Springtail</name>
    <name type="synonym">Podura cincta</name>
    <dbReference type="NCBI Taxonomy" id="48709"/>
    <lineage>
        <taxon>Eukaryota</taxon>
        <taxon>Metazoa</taxon>
        <taxon>Ecdysozoa</taxon>
        <taxon>Arthropoda</taxon>
        <taxon>Hexapoda</taxon>
        <taxon>Collembola</taxon>
        <taxon>Entomobryomorpha</taxon>
        <taxon>Entomobryoidea</taxon>
        <taxon>Orchesellidae</taxon>
        <taxon>Orchesellinae</taxon>
        <taxon>Orchesella</taxon>
    </lineage>
</organism>
<dbReference type="SUPFAM" id="SSF54373">
    <property type="entry name" value="FAD-linked reductases, C-terminal domain"/>
    <property type="match status" value="1"/>
</dbReference>
<keyword evidence="4 5" id="KW-0274">FAD</keyword>
<dbReference type="PANTHER" id="PTHR11552:SF147">
    <property type="entry name" value="CHOLINE DEHYDROGENASE, MITOCHONDRIAL"/>
    <property type="match status" value="1"/>
</dbReference>
<keyword evidence="10" id="KW-1185">Reference proteome</keyword>
<evidence type="ECO:0000256" key="5">
    <source>
        <dbReference type="RuleBase" id="RU003968"/>
    </source>
</evidence>
<keyword evidence="9" id="KW-0282">Flagellum</keyword>
<sequence length="1301" mass="143775">SCANCLEPFDFIVVGGGTGGLVVARRLAESRKHSVLVLESGGHPKEGNEIPAYAPRSVSDPDIVFRYTSVPQQNAAVRFNGFARIISGRMLGGTSSLNYMHFNRGSPHDYNDWARSTGDASWNYSNMLPYFKRIETYVGDYPSGIENMLLKCLLVQIFSNLIELVLGIRYPNSQSDQHGYSGPVTISRPSYAPGLDYWIEAGEQLGYRIEDANGPQQISFSRTEFSKKFGRRASSYTAYIEPILASTPNLQVLTNVNATQIIFSRKRAVGVRFETRLQNSPPSENVVYAKKEIIICAGAYGSPILLMRSGVGPRDVLEAAKIPIIHELPVGKNLHNHAAIELDFIINKSSAVVDPARDFTPENLELWKRTGDGMQTLNKSQYAYCFCTCIKTLFMLAGPYSGAGGGTGQAFIASSVAKSAGETNWPDIQLTMAHSTESYLIVDNSPSNFTESAEVPMSVQVFVGRPKSRGSIKLNPEDPNGPPIIDPQHLIDPRDLQIALDGIKETLRIMEATESYRRLEASFSSVELPACMEFEERSNEFLICYIKHLSQTGCHPAGTMKMGRGPQDSTAVVDSQLRVIGMDGLRVADASIMPTVVNSNTQAAVYVIAERASELILQNWQSSLKRFRFGRKHVRAVMAFPRLLCGAPEVCEEDDDVEDEYELLAGRKRVGVSPVRRGPFRFQQQQRPSRSFVRGSTRETDSLGMSDEGSPAPASLPPQPQLQQHEQPTPKKKSLSSKEFIGSQSPQQSQDGGGGEGSVQHGNLISLASSYAKKLMSGSDKKDKPPADVVEATKRPPKGSGHEPKKQPQQQPPPPSSSSKMPQNPQAMPQAPLGQPPPHPLPQQSRSEEDEDDDDDEEDEYDDVNMAQIEGLLRRVEKPPSSFFTTRPFPPPAESPTPTSGPSILEQCYDYRAQVDRGGGGDPYSLRASPHPTALGYHPAFGPATANLMNFAGSLSDSDSEISISEGDLNRMDSLMAMYTNSPEALVGDPESMIMNLPTSQLSNMSMVDEEVLENMLAQRKMWEYQLDVKRESLRRRTLVMSDYPGVHAPGHTVYNPQDYEHLNVSPEVKELFHYITRYEPPGVGSQMDVKLKPFIPEYYPSVGDIDAFIKVTHPEIQDDTLGIKCLDEPSPFQSDPSVLDLRLRALAKQSSSKSVVVKKIDNVGKNSKIIENWIKDISDLHRSKPSPSVHYSKPMPDIDLLIQEWPPQVEELLKNISLPSAELDCDLATYVDIVCNLLDIPVYKSRIQSLHVLFTLYATYKHFNHYGPLGMASGNDLDNLLPSSTSARLDDTDVDRLQIN</sequence>
<dbReference type="PANTHER" id="PTHR11552">
    <property type="entry name" value="GLUCOSE-METHANOL-CHOLINE GMC OXIDOREDUCTASE"/>
    <property type="match status" value="1"/>
</dbReference>
<evidence type="ECO:0000256" key="3">
    <source>
        <dbReference type="ARBA" id="ARBA00022630"/>
    </source>
</evidence>
<dbReference type="Proteomes" id="UP000094527">
    <property type="component" value="Unassembled WGS sequence"/>
</dbReference>
<evidence type="ECO:0000256" key="6">
    <source>
        <dbReference type="SAM" id="MobiDB-lite"/>
    </source>
</evidence>
<dbReference type="SUPFAM" id="SSF51905">
    <property type="entry name" value="FAD/NAD(P)-binding domain"/>
    <property type="match status" value="1"/>
</dbReference>
<dbReference type="GO" id="GO:0016614">
    <property type="term" value="F:oxidoreductase activity, acting on CH-OH group of donors"/>
    <property type="evidence" value="ECO:0007669"/>
    <property type="project" value="InterPro"/>
</dbReference>
<dbReference type="InterPro" id="IPR036188">
    <property type="entry name" value="FAD/NAD-bd_sf"/>
</dbReference>